<dbReference type="STRING" id="419479.SAMN04488563_5978"/>
<evidence type="ECO:0000256" key="1">
    <source>
        <dbReference type="SAM" id="SignalP"/>
    </source>
</evidence>
<gene>
    <name evidence="2" type="ORF">SAMN04488563_5978</name>
</gene>
<feature type="chain" id="PRO_5009279290" evidence="1">
    <location>
        <begin position="21"/>
        <end position="426"/>
    </location>
</feature>
<dbReference type="AlphaFoldDB" id="A0A1H2LEB1"/>
<dbReference type="PROSITE" id="PS51257">
    <property type="entry name" value="PROKAR_LIPOPROTEIN"/>
    <property type="match status" value="1"/>
</dbReference>
<reference evidence="3" key="1">
    <citation type="submission" date="2016-10" db="EMBL/GenBank/DDBJ databases">
        <authorList>
            <person name="Varghese N."/>
            <person name="Submissions S."/>
        </authorList>
    </citation>
    <scope>NUCLEOTIDE SEQUENCE [LARGE SCALE GENOMIC DNA]</scope>
    <source>
        <strain evidence="3">DSM 45079</strain>
    </source>
</reference>
<sequence length="426" mass="45382">MGRSRQRVACLAVGATVALAGCGADDDAGTQERELSVWFNDPGTELQGEINDVMSSFEDANPGMSVNLRFVGGADTHQQYVTAVAGGEPPCVAQLGNTWTPEFAQMGALAEVDLSEDEAREQFVGSMVDSATLDGAVYGYPYNVANRAFVYRTDLLDASGLEVPETWEDVKAAAITLSEDNADEGIAGFGVIGGEIWYYLPLVWNWGGEIAVQDGDSWEATMDSPEAKEAFEFYGSLLRDDNVAPAESASWVGADAVQSLSLGKIAMGVFASFQVKSVIAQAPELEEHLAVAELPMGPGGNNDTFAGGSNLVIFEDCEYKEEATELLHHMVEPENVVGYTSSIGMLPASLEGMEAEQTTGSFSTELLSPFVDQARHTRYVPADPAWGEIEGSGAIINAMQAIMGGQLDADTAMDDLNAEMNSIFDE</sequence>
<evidence type="ECO:0000313" key="2">
    <source>
        <dbReference type="EMBL" id="SDU79357.1"/>
    </source>
</evidence>
<dbReference type="Gene3D" id="3.40.190.10">
    <property type="entry name" value="Periplasmic binding protein-like II"/>
    <property type="match status" value="2"/>
</dbReference>
<dbReference type="InterPro" id="IPR006059">
    <property type="entry name" value="SBP"/>
</dbReference>
<feature type="signal peptide" evidence="1">
    <location>
        <begin position="1"/>
        <end position="20"/>
    </location>
</feature>
<keyword evidence="1" id="KW-0732">Signal</keyword>
<evidence type="ECO:0000313" key="3">
    <source>
        <dbReference type="Proteomes" id="UP000182977"/>
    </source>
</evidence>
<keyword evidence="3" id="KW-1185">Reference proteome</keyword>
<dbReference type="EMBL" id="LT629791">
    <property type="protein sequence ID" value="SDU79357.1"/>
    <property type="molecule type" value="Genomic_DNA"/>
</dbReference>
<dbReference type="Pfam" id="PF01547">
    <property type="entry name" value="SBP_bac_1"/>
    <property type="match status" value="1"/>
</dbReference>
<name>A0A1H2LEB1_9ACTN</name>
<dbReference type="Proteomes" id="UP000182977">
    <property type="component" value="Chromosome I"/>
</dbReference>
<accession>A0A1H2LEB1</accession>
<dbReference type="InterPro" id="IPR050490">
    <property type="entry name" value="Bact_solute-bd_prot1"/>
</dbReference>
<organism evidence="2 3">
    <name type="scientific">Jiangella alkaliphila</name>
    <dbReference type="NCBI Taxonomy" id="419479"/>
    <lineage>
        <taxon>Bacteria</taxon>
        <taxon>Bacillati</taxon>
        <taxon>Actinomycetota</taxon>
        <taxon>Actinomycetes</taxon>
        <taxon>Jiangellales</taxon>
        <taxon>Jiangellaceae</taxon>
        <taxon>Jiangella</taxon>
    </lineage>
</organism>
<dbReference type="PANTHER" id="PTHR43649">
    <property type="entry name" value="ARABINOSE-BINDING PROTEIN-RELATED"/>
    <property type="match status" value="1"/>
</dbReference>
<dbReference type="PANTHER" id="PTHR43649:SF30">
    <property type="entry name" value="ABC TRANSPORTER SUBSTRATE-BINDING PROTEIN"/>
    <property type="match status" value="1"/>
</dbReference>
<protein>
    <submittedName>
        <fullName evidence="2">Carbohydrate ABC transporter substrate-binding protein, CUT1 family</fullName>
    </submittedName>
</protein>
<dbReference type="SUPFAM" id="SSF53850">
    <property type="entry name" value="Periplasmic binding protein-like II"/>
    <property type="match status" value="1"/>
</dbReference>
<proteinExistence type="predicted"/>